<proteinExistence type="predicted"/>
<evidence type="ECO:0000259" key="3">
    <source>
        <dbReference type="Pfam" id="PF06276"/>
    </source>
</evidence>
<evidence type="ECO:0000313" key="4">
    <source>
        <dbReference type="EMBL" id="AYV23487.1"/>
    </source>
</evidence>
<reference evidence="4 5" key="1">
    <citation type="submission" date="2018-11" db="EMBL/GenBank/DDBJ databases">
        <title>Complete Genome Sequence of Vbrio mediterranei 117-T6: a Potential Pathogen Bacteria Isolated from the Conchocelis of Pyropia.</title>
        <authorList>
            <person name="Liu Q."/>
        </authorList>
    </citation>
    <scope>NUCLEOTIDE SEQUENCE [LARGE SCALE GENOMIC DNA]</scope>
    <source>
        <strain evidence="4 5">117-T6</strain>
    </source>
</reference>
<dbReference type="Proteomes" id="UP000279760">
    <property type="component" value="Chromosome 2"/>
</dbReference>
<dbReference type="InterPro" id="IPR037455">
    <property type="entry name" value="LucA/IucC-like"/>
</dbReference>
<evidence type="ECO:0000256" key="1">
    <source>
        <dbReference type="ARBA" id="ARBA00004924"/>
    </source>
</evidence>
<dbReference type="Gene3D" id="1.10.510.40">
    <property type="match status" value="1"/>
</dbReference>
<dbReference type="Pfam" id="PF04183">
    <property type="entry name" value="IucA_IucC"/>
    <property type="match status" value="1"/>
</dbReference>
<dbReference type="Gene3D" id="6.10.250.3370">
    <property type="match status" value="1"/>
</dbReference>
<sequence>MDASQAISQYWSRANRNLVAKIISEFHYEGAFEIGETSDSNLCAARIGNAQYHFQGRKQIWGSYRIDTDSLVRVCEEQNKTAIEANLLLADLKLHLSMSDHRVAEHVEDMNATLYSDCLMMAANAKRTASDMCSMSLIEQQAAIAGHPKFAFNKGRRGWGVSDLEHYAPEFSGHFQLVWLAIRRTSLQVGIANNLNWNHDLVASMLSPSEMVLFENKLAADFLDPEDYLLIPVHPWQWENKLAMAYIKEISDKTLVYLGGAGKQVSPQLSIRTLSVIDDSSGIPAFDIKLPLTIMNTSCYRGIPSRYIQAGPYASSWIKQKCETDAELQQLGTQALEEPASAYLASIAYSQLQDAPYRFHELLGVIWRESAESKLEQGEHAYLMALLFEMDSHGQPMVLELIKQSGLTATLWLEKLFTAVVIPYYHLLVKYGISLIAHGQNVTVVCRDGIPERILLKDFQGDMRLVQTDIPELDALPDIVKQVTTRLPEDLIIHDLQTGHFVTVLRFLSPLLEKIEVTELEFYSVLARTIRQYQARHPELASRYEALNLFKPQILKLGLNLSKFRHDTDNSSDRMLPDMDLYMDNPLYFSER</sequence>
<feature type="domain" description="Aerobactin siderophore biosynthesis IucA/IucC N-terminal" evidence="2">
    <location>
        <begin position="140"/>
        <end position="388"/>
    </location>
</feature>
<dbReference type="GO" id="GO:0019290">
    <property type="term" value="P:siderophore biosynthetic process"/>
    <property type="evidence" value="ECO:0007669"/>
    <property type="project" value="InterPro"/>
</dbReference>
<name>A0A3G4VF74_9VIBR</name>
<dbReference type="GO" id="GO:0016881">
    <property type="term" value="F:acid-amino acid ligase activity"/>
    <property type="evidence" value="ECO:0007669"/>
    <property type="project" value="UniProtKB-ARBA"/>
</dbReference>
<evidence type="ECO:0000313" key="5">
    <source>
        <dbReference type="Proteomes" id="UP000279760"/>
    </source>
</evidence>
<dbReference type="InterPro" id="IPR022770">
    <property type="entry name" value="IucA/IucC-like_C"/>
</dbReference>
<gene>
    <name evidence="4" type="ORF">ECB94_19520</name>
</gene>
<dbReference type="InterPro" id="IPR007310">
    <property type="entry name" value="Aerobactin_biosyn_IucA/IucC_N"/>
</dbReference>
<comment type="pathway">
    <text evidence="1">Siderophore biosynthesis.</text>
</comment>
<dbReference type="AlphaFoldDB" id="A0A3G4VF74"/>
<evidence type="ECO:0000259" key="2">
    <source>
        <dbReference type="Pfam" id="PF04183"/>
    </source>
</evidence>
<protein>
    <submittedName>
        <fullName evidence="4">IucA/IucC family siderophore biosynthesis protein</fullName>
    </submittedName>
</protein>
<accession>A0A3G4VF74</accession>
<dbReference type="PANTHER" id="PTHR34384:SF6">
    <property type="entry name" value="STAPHYLOFERRIN B SYNTHASE"/>
    <property type="match status" value="1"/>
</dbReference>
<dbReference type="Pfam" id="PF06276">
    <property type="entry name" value="FhuF"/>
    <property type="match status" value="1"/>
</dbReference>
<dbReference type="Gene3D" id="3.30.310.280">
    <property type="match status" value="1"/>
</dbReference>
<dbReference type="EMBL" id="CP033578">
    <property type="protein sequence ID" value="AYV23487.1"/>
    <property type="molecule type" value="Genomic_DNA"/>
</dbReference>
<dbReference type="PANTHER" id="PTHR34384">
    <property type="entry name" value="L-2,3-DIAMINOPROPANOATE--CITRATE LIGASE"/>
    <property type="match status" value="1"/>
</dbReference>
<dbReference type="RefSeq" id="WP_124941458.1">
    <property type="nucleotide sequence ID" value="NZ_CP033578.1"/>
</dbReference>
<feature type="domain" description="Aerobactin siderophore biosynthesis IucA/IucC-like C-terminal" evidence="3">
    <location>
        <begin position="411"/>
        <end position="560"/>
    </location>
</feature>
<organism evidence="4 5">
    <name type="scientific">Vibrio mediterranei</name>
    <dbReference type="NCBI Taxonomy" id="689"/>
    <lineage>
        <taxon>Bacteria</taxon>
        <taxon>Pseudomonadati</taxon>
        <taxon>Pseudomonadota</taxon>
        <taxon>Gammaproteobacteria</taxon>
        <taxon>Vibrionales</taxon>
        <taxon>Vibrionaceae</taxon>
        <taxon>Vibrio</taxon>
    </lineage>
</organism>